<dbReference type="PANTHER" id="PTHR11741">
    <property type="entry name" value="ELONGATION FACTOR TS"/>
    <property type="match status" value="1"/>
</dbReference>
<gene>
    <name evidence="6 8" type="primary">tsf</name>
    <name evidence="8" type="ORF">MMELEA_04500</name>
</gene>
<evidence type="ECO:0000259" key="7">
    <source>
        <dbReference type="Pfam" id="PF00889"/>
    </source>
</evidence>
<dbReference type="GO" id="GO:0003746">
    <property type="term" value="F:translation elongation factor activity"/>
    <property type="evidence" value="ECO:0007669"/>
    <property type="project" value="UniProtKB-UniRule"/>
</dbReference>
<dbReference type="SUPFAM" id="SSF46934">
    <property type="entry name" value="UBA-like"/>
    <property type="match status" value="1"/>
</dbReference>
<name>A0A0F5H0S0_9BACT</name>
<dbReference type="AlphaFoldDB" id="A0A0F5H0S0"/>
<dbReference type="HAMAP" id="MF_00050">
    <property type="entry name" value="EF_Ts"/>
    <property type="match status" value="1"/>
</dbReference>
<proteinExistence type="inferred from homology"/>
<dbReference type="Gene3D" id="1.10.8.10">
    <property type="entry name" value="DNA helicase RuvA subunit, C-terminal domain"/>
    <property type="match status" value="1"/>
</dbReference>
<dbReference type="FunFam" id="1.10.8.10:FF:000001">
    <property type="entry name" value="Elongation factor Ts"/>
    <property type="match status" value="1"/>
</dbReference>
<dbReference type="InterPro" id="IPR009060">
    <property type="entry name" value="UBA-like_sf"/>
</dbReference>
<evidence type="ECO:0000256" key="1">
    <source>
        <dbReference type="ARBA" id="ARBA00005532"/>
    </source>
</evidence>
<evidence type="ECO:0000256" key="4">
    <source>
        <dbReference type="ARBA" id="ARBA00022917"/>
    </source>
</evidence>
<comment type="caution">
    <text evidence="8">The sequence shown here is derived from an EMBL/GenBank/DDBJ whole genome shotgun (WGS) entry which is preliminary data.</text>
</comment>
<keyword evidence="4 6" id="KW-0648">Protein biosynthesis</keyword>
<evidence type="ECO:0000313" key="8">
    <source>
        <dbReference type="EMBL" id="KKB26874.1"/>
    </source>
</evidence>
<dbReference type="Gene3D" id="3.30.479.20">
    <property type="entry name" value="Elongation factor Ts, dimerisation domain"/>
    <property type="match status" value="2"/>
</dbReference>
<dbReference type="SUPFAM" id="SSF54713">
    <property type="entry name" value="Elongation factor Ts (EF-Ts), dimerisation domain"/>
    <property type="match status" value="2"/>
</dbReference>
<comment type="subcellular location">
    <subcellularLocation>
        <location evidence="6">Cytoplasm</location>
    </subcellularLocation>
</comment>
<dbReference type="GO" id="GO:0005737">
    <property type="term" value="C:cytoplasm"/>
    <property type="evidence" value="ECO:0007669"/>
    <property type="project" value="UniProtKB-SubCell"/>
</dbReference>
<dbReference type="CDD" id="cd14275">
    <property type="entry name" value="UBA_EF-Ts"/>
    <property type="match status" value="1"/>
</dbReference>
<dbReference type="RefSeq" id="WP_318024058.1">
    <property type="nucleotide sequence ID" value="NZ_JZXN01000015.1"/>
</dbReference>
<dbReference type="InterPro" id="IPR001816">
    <property type="entry name" value="Transl_elong_EFTs/EF1B"/>
</dbReference>
<dbReference type="PANTHER" id="PTHR11741:SF0">
    <property type="entry name" value="ELONGATION FACTOR TS, MITOCHONDRIAL"/>
    <property type="match status" value="1"/>
</dbReference>
<dbReference type="InterPro" id="IPR036402">
    <property type="entry name" value="EF-Ts_dimer_sf"/>
</dbReference>
<organism evidence="8 9">
    <name type="scientific">Mycoplasmopsis meleagridis ATCC 25294</name>
    <dbReference type="NCBI Taxonomy" id="1264554"/>
    <lineage>
        <taxon>Bacteria</taxon>
        <taxon>Bacillati</taxon>
        <taxon>Mycoplasmatota</taxon>
        <taxon>Mycoplasmoidales</taxon>
        <taxon>Metamycoplasmataceae</taxon>
        <taxon>Mycoplasmopsis</taxon>
    </lineage>
</organism>
<dbReference type="PATRIC" id="fig|1264554.4.peg.396"/>
<evidence type="ECO:0000256" key="2">
    <source>
        <dbReference type="ARBA" id="ARBA00016956"/>
    </source>
</evidence>
<comment type="function">
    <text evidence="5 6">Associates with the EF-Tu.GDP complex and induces the exchange of GDP to GTP. It remains bound to the aminoacyl-tRNA.EF-Tu.GTP complex up to the GTP hydrolysis stage on the ribosome.</text>
</comment>
<evidence type="ECO:0000256" key="3">
    <source>
        <dbReference type="ARBA" id="ARBA00022768"/>
    </source>
</evidence>
<comment type="similarity">
    <text evidence="1 6">Belongs to the EF-Ts family.</text>
</comment>
<dbReference type="Pfam" id="PF00889">
    <property type="entry name" value="EF_TS"/>
    <property type="match status" value="1"/>
</dbReference>
<evidence type="ECO:0000256" key="6">
    <source>
        <dbReference type="HAMAP-Rule" id="MF_00050"/>
    </source>
</evidence>
<reference evidence="8 9" key="1">
    <citation type="submission" date="2015-03" db="EMBL/GenBank/DDBJ databases">
        <title>Genome sequence of Mycoplasma meleagridis strain ATCC 25294.</title>
        <authorList>
            <person name="Yacoub E."/>
            <person name="Blanchard A."/>
            <person name="Sirand-Pugnet P."/>
            <person name="Mardassi B.B.A."/>
        </authorList>
    </citation>
    <scope>NUCLEOTIDE SEQUENCE [LARGE SCALE GENOMIC DNA]</scope>
    <source>
        <strain evidence="8 9">ATCC 25294</strain>
    </source>
</reference>
<evidence type="ECO:0000313" key="9">
    <source>
        <dbReference type="Proteomes" id="UP000033750"/>
    </source>
</evidence>
<evidence type="ECO:0000256" key="5">
    <source>
        <dbReference type="ARBA" id="ARBA00025453"/>
    </source>
</evidence>
<protein>
    <recommendedName>
        <fullName evidence="2 6">Elongation factor Ts</fullName>
        <shortName evidence="6">EF-Ts</shortName>
    </recommendedName>
</protein>
<dbReference type="NCBIfam" id="TIGR00116">
    <property type="entry name" value="tsf"/>
    <property type="match status" value="1"/>
</dbReference>
<accession>A0A0F5H0S0</accession>
<keyword evidence="3 6" id="KW-0251">Elongation factor</keyword>
<dbReference type="Gene3D" id="1.10.286.20">
    <property type="match status" value="1"/>
</dbReference>
<dbReference type="Proteomes" id="UP000033750">
    <property type="component" value="Unassembled WGS sequence"/>
</dbReference>
<dbReference type="EMBL" id="JZXN01000015">
    <property type="protein sequence ID" value="KKB26874.1"/>
    <property type="molecule type" value="Genomic_DNA"/>
</dbReference>
<dbReference type="InterPro" id="IPR014039">
    <property type="entry name" value="Transl_elong_EFTs/EF1B_dimer"/>
</dbReference>
<keyword evidence="6" id="KW-0963">Cytoplasm</keyword>
<keyword evidence="9" id="KW-1185">Reference proteome</keyword>
<feature type="domain" description="Translation elongation factor EFTs/EF1B dimerisation" evidence="7">
    <location>
        <begin position="71"/>
        <end position="273"/>
    </location>
</feature>
<dbReference type="STRING" id="29561.MM26B8_03720"/>
<feature type="region of interest" description="Involved in Mg(2+) ion dislocation from EF-Tu" evidence="6">
    <location>
        <begin position="80"/>
        <end position="83"/>
    </location>
</feature>
<sequence>MAIDKLALIKEVRERTNGGMIDVKKSLEESNWDVEKAIVWLKSNGKIKAAKKADRISAEGLLAVSKNEKLAVLVEVNCETDFVVKNEQFKNSVQTIANSLLAANVRKETNLDSIKINDLTLNEYIDQLTATIGEKISLRRYEILEAGENEFLGAFSHINGQIAAIVKISKNDEELAKNIAMHAAAMKPEYIFVEDVPKEKLEALKAEINIPAGFEKKPANIQEQILQGALNKKLSEIVLVKQVFMIDDSKTIEQLLESKKAKLLTAFRYAVGEGIEKVVVDFASEAISQIKK</sequence>